<proteinExistence type="predicted"/>
<evidence type="ECO:0008006" key="3">
    <source>
        <dbReference type="Google" id="ProtNLM"/>
    </source>
</evidence>
<dbReference type="EMBL" id="BRXR01000001">
    <property type="protein sequence ID" value="GLC30869.1"/>
    <property type="molecule type" value="Genomic_DNA"/>
</dbReference>
<dbReference type="Proteomes" id="UP001208567">
    <property type="component" value="Unassembled WGS sequence"/>
</dbReference>
<evidence type="ECO:0000313" key="2">
    <source>
        <dbReference type="Proteomes" id="UP001208567"/>
    </source>
</evidence>
<accession>A0ABQ5N6L3</accession>
<evidence type="ECO:0000313" key="1">
    <source>
        <dbReference type="EMBL" id="GLC30869.1"/>
    </source>
</evidence>
<name>A0ABQ5N6L3_9CLOT</name>
<keyword evidence="2" id="KW-1185">Reference proteome</keyword>
<reference evidence="1 2" key="1">
    <citation type="journal article" date="2024" name="Int. J. Syst. Evol. Microbiol.">
        <title>Clostridium omnivorum sp. nov., isolated from anoxic soil under the treatment of reductive soil disinfestation.</title>
        <authorList>
            <person name="Ueki A."/>
            <person name="Tonouchi A."/>
            <person name="Kaku N."/>
            <person name="Honma S."/>
            <person name="Ueki K."/>
        </authorList>
    </citation>
    <scope>NUCLEOTIDE SEQUENCE [LARGE SCALE GENOMIC DNA]</scope>
    <source>
        <strain evidence="1 2">E14</strain>
    </source>
</reference>
<protein>
    <recommendedName>
        <fullName evidence="3">YbjN domain-containing protein</fullName>
    </recommendedName>
</protein>
<comment type="caution">
    <text evidence="1">The sequence shown here is derived from an EMBL/GenBank/DDBJ whole genome shotgun (WGS) entry which is preliminary data.</text>
</comment>
<organism evidence="1 2">
    <name type="scientific">Clostridium omnivorum</name>
    <dbReference type="NCBI Taxonomy" id="1604902"/>
    <lineage>
        <taxon>Bacteria</taxon>
        <taxon>Bacillati</taxon>
        <taxon>Bacillota</taxon>
        <taxon>Clostridia</taxon>
        <taxon>Eubacteriales</taxon>
        <taxon>Clostridiaceae</taxon>
        <taxon>Clostridium</taxon>
    </lineage>
</organism>
<gene>
    <name evidence="1" type="ORF">bsdE14_22790</name>
</gene>
<sequence length="137" mass="15959">MRNAELFKGYLDKNNLYADTWSEGEKTFFQFQQKLKSGPAGRLLVIFGGDTLVSVYALDYVSLSNTARKDYMYRVLNDLNMKYTYHKFLLDQDNNIMTSSFIPFSNNFSEEVVMELLFGSLNVMEEEYATLMKAMWS</sequence>